<dbReference type="Proteomes" id="UP001311915">
    <property type="component" value="Unassembled WGS sequence"/>
</dbReference>
<proteinExistence type="predicted"/>
<comment type="caution">
    <text evidence="2">The sequence shown here is derived from an EMBL/GenBank/DDBJ whole genome shotgun (WGS) entry which is preliminary data.</text>
</comment>
<evidence type="ECO:0000313" key="2">
    <source>
        <dbReference type="EMBL" id="KAK4725306.1"/>
    </source>
</evidence>
<accession>A0AAV9LHX2</accession>
<dbReference type="EMBL" id="JAWPEI010000006">
    <property type="protein sequence ID" value="KAK4725306.1"/>
    <property type="molecule type" value="Genomic_DNA"/>
</dbReference>
<keyword evidence="3" id="KW-1185">Reference proteome</keyword>
<dbReference type="AlphaFoldDB" id="A0AAV9LHX2"/>
<evidence type="ECO:0000313" key="3">
    <source>
        <dbReference type="Proteomes" id="UP001311915"/>
    </source>
</evidence>
<reference evidence="2 3" key="1">
    <citation type="submission" date="2023-10" db="EMBL/GenBank/DDBJ databases">
        <title>Genome-Wide Identification Analysis in wild type Solanum Pinnatisectum Reveals Some Genes Defensing Phytophthora Infestans.</title>
        <authorList>
            <person name="Sun C."/>
        </authorList>
    </citation>
    <scope>NUCLEOTIDE SEQUENCE [LARGE SCALE GENOMIC DNA]</scope>
    <source>
        <strain evidence="2">LQN</strain>
        <tissue evidence="2">Leaf</tissue>
    </source>
</reference>
<feature type="chain" id="PRO_5043799067" evidence="1">
    <location>
        <begin position="18"/>
        <end position="150"/>
    </location>
</feature>
<evidence type="ECO:0000256" key="1">
    <source>
        <dbReference type="SAM" id="SignalP"/>
    </source>
</evidence>
<name>A0AAV9LHX2_9SOLN</name>
<gene>
    <name evidence="2" type="ORF">R3W88_028085</name>
</gene>
<sequence length="150" mass="16507">MGTTVVIFCFRFGACFAGDRGFRWCSGSFGASSSISSETRRRKGVWSAFWGLFVVVEEKRGVGLVISSARQDACKQSKIKGKKGMVTGLELLAAASLVGEDGWWYSGFGFFCCSLAILVRAWSSPVVLVRFADCLAEILELYLELDWVVF</sequence>
<keyword evidence="1" id="KW-0732">Signal</keyword>
<feature type="signal peptide" evidence="1">
    <location>
        <begin position="1"/>
        <end position="17"/>
    </location>
</feature>
<protein>
    <submittedName>
        <fullName evidence="2">Uncharacterized protein</fullName>
    </submittedName>
</protein>
<organism evidence="2 3">
    <name type="scientific">Solanum pinnatisectum</name>
    <name type="common">tansyleaf nightshade</name>
    <dbReference type="NCBI Taxonomy" id="50273"/>
    <lineage>
        <taxon>Eukaryota</taxon>
        <taxon>Viridiplantae</taxon>
        <taxon>Streptophyta</taxon>
        <taxon>Embryophyta</taxon>
        <taxon>Tracheophyta</taxon>
        <taxon>Spermatophyta</taxon>
        <taxon>Magnoliopsida</taxon>
        <taxon>eudicotyledons</taxon>
        <taxon>Gunneridae</taxon>
        <taxon>Pentapetalae</taxon>
        <taxon>asterids</taxon>
        <taxon>lamiids</taxon>
        <taxon>Solanales</taxon>
        <taxon>Solanaceae</taxon>
        <taxon>Solanoideae</taxon>
        <taxon>Solaneae</taxon>
        <taxon>Solanum</taxon>
    </lineage>
</organism>